<protein>
    <submittedName>
        <fullName evidence="1">Uncharacterized protein</fullName>
    </submittedName>
</protein>
<reference evidence="1 2" key="1">
    <citation type="submission" date="2024-11" db="EMBL/GenBank/DDBJ databases">
        <title>The Natural Products Discovery Center: Release of the First 8490 Sequenced Strains for Exploring Actinobacteria Biosynthetic Diversity.</title>
        <authorList>
            <person name="Kalkreuter E."/>
            <person name="Kautsar S.A."/>
            <person name="Yang D."/>
            <person name="Bader C.D."/>
            <person name="Teijaro C.N."/>
            <person name="Fluegel L."/>
            <person name="Davis C.M."/>
            <person name="Simpson J.R."/>
            <person name="Lauterbach L."/>
            <person name="Steele A.D."/>
            <person name="Gui C."/>
            <person name="Meng S."/>
            <person name="Li G."/>
            <person name="Viehrig K."/>
            <person name="Ye F."/>
            <person name="Su P."/>
            <person name="Kiefer A.F."/>
            <person name="Nichols A."/>
            <person name="Cepeda A.J."/>
            <person name="Yan W."/>
            <person name="Fan B."/>
            <person name="Jiang Y."/>
            <person name="Adhikari A."/>
            <person name="Zheng C.-J."/>
            <person name="Schuster L."/>
            <person name="Cowan T.M."/>
            <person name="Smanski M.J."/>
            <person name="Chevrette M.G."/>
            <person name="De Carvalho L.P.S."/>
            <person name="Shen B."/>
        </authorList>
    </citation>
    <scope>NUCLEOTIDE SEQUENCE [LARGE SCALE GENOMIC DNA]</scope>
    <source>
        <strain evidence="1 2">NPDC020863</strain>
    </source>
</reference>
<sequence>MHPDALAALVNSLGIPTVAGRASANRQHVPSADRRCTAWMPATA</sequence>
<evidence type="ECO:0000313" key="2">
    <source>
        <dbReference type="Proteomes" id="UP001620295"/>
    </source>
</evidence>
<organism evidence="1 2">
    <name type="scientific">Streptomyces milbemycinicus</name>
    <dbReference type="NCBI Taxonomy" id="476552"/>
    <lineage>
        <taxon>Bacteria</taxon>
        <taxon>Bacillati</taxon>
        <taxon>Actinomycetota</taxon>
        <taxon>Actinomycetes</taxon>
        <taxon>Kitasatosporales</taxon>
        <taxon>Streptomycetaceae</taxon>
        <taxon>Streptomyces</taxon>
    </lineage>
</organism>
<accession>A0ABW8LMX8</accession>
<dbReference type="RefSeq" id="WP_358641472.1">
    <property type="nucleotide sequence ID" value="NZ_JBFAEV010000019.1"/>
</dbReference>
<name>A0ABW8LMX8_9ACTN</name>
<proteinExistence type="predicted"/>
<dbReference type="EMBL" id="JBJDQH010000005">
    <property type="protein sequence ID" value="MFK4266400.1"/>
    <property type="molecule type" value="Genomic_DNA"/>
</dbReference>
<keyword evidence="2" id="KW-1185">Reference proteome</keyword>
<comment type="caution">
    <text evidence="1">The sequence shown here is derived from an EMBL/GenBank/DDBJ whole genome shotgun (WGS) entry which is preliminary data.</text>
</comment>
<gene>
    <name evidence="1" type="ORF">ACI2L5_15865</name>
</gene>
<evidence type="ECO:0000313" key="1">
    <source>
        <dbReference type="EMBL" id="MFK4266400.1"/>
    </source>
</evidence>
<dbReference type="Proteomes" id="UP001620295">
    <property type="component" value="Unassembled WGS sequence"/>
</dbReference>